<evidence type="ECO:0000313" key="14">
    <source>
        <dbReference type="EMBL" id="ADZ72162.1"/>
    </source>
</evidence>
<feature type="transmembrane region" description="Helical" evidence="12">
    <location>
        <begin position="195"/>
        <end position="217"/>
    </location>
</feature>
<evidence type="ECO:0000256" key="5">
    <source>
        <dbReference type="ARBA" id="ARBA00022723"/>
    </source>
</evidence>
<evidence type="ECO:0000256" key="2">
    <source>
        <dbReference type="ARBA" id="ARBA00022475"/>
    </source>
</evidence>
<proteinExistence type="inferred from homology"/>
<evidence type="ECO:0000256" key="6">
    <source>
        <dbReference type="ARBA" id="ARBA00022801"/>
    </source>
</evidence>
<dbReference type="GO" id="GO:0004222">
    <property type="term" value="F:metalloendopeptidase activity"/>
    <property type="evidence" value="ECO:0007669"/>
    <property type="project" value="InterPro"/>
</dbReference>
<feature type="transmembrane region" description="Helical" evidence="12">
    <location>
        <begin position="159"/>
        <end position="183"/>
    </location>
</feature>
<organism evidence="14 15">
    <name type="scientific">Polymorphum gilvum (strain LMG 25793 / CGMCC 1.9160 / SL003B-26A1)</name>
    <dbReference type="NCBI Taxonomy" id="991905"/>
    <lineage>
        <taxon>Bacteria</taxon>
        <taxon>Pseudomonadati</taxon>
        <taxon>Pseudomonadota</taxon>
        <taxon>Alphaproteobacteria</taxon>
        <taxon>Rhodobacterales</taxon>
        <taxon>Paracoccaceae</taxon>
        <taxon>Polymorphum</taxon>
    </lineage>
</organism>
<keyword evidence="15" id="KW-1185">Reference proteome</keyword>
<evidence type="ECO:0000256" key="8">
    <source>
        <dbReference type="ARBA" id="ARBA00022989"/>
    </source>
</evidence>
<dbReference type="CDD" id="cd07339">
    <property type="entry name" value="M48B_HtpX_like"/>
    <property type="match status" value="1"/>
</dbReference>
<keyword evidence="4 12" id="KW-0812">Transmembrane</keyword>
<dbReference type="PANTHER" id="PTHR43221:SF1">
    <property type="entry name" value="PROTEASE HTPX"/>
    <property type="match status" value="1"/>
</dbReference>
<dbReference type="InterPro" id="IPR001915">
    <property type="entry name" value="Peptidase_M48"/>
</dbReference>
<dbReference type="OrthoDB" id="15218at2"/>
<evidence type="ECO:0000256" key="1">
    <source>
        <dbReference type="ARBA" id="ARBA00004651"/>
    </source>
</evidence>
<evidence type="ECO:0000256" key="7">
    <source>
        <dbReference type="ARBA" id="ARBA00022833"/>
    </source>
</evidence>
<name>F2J3M6_POLGS</name>
<sequence>MSASPHIDENLRQRRKLQNSLQTALLAGGSVGLLALCAYIIAGPEGVFWAALGGSFSLYVATHVSPQMVLGLYRARPLPASVFPEGHHILLVLARRAGLPSVPVLYYVPSKMMNAFAVGRPEEAVICVTDGLIRKLTAREFAGVLAHELSHIRNGDVRVMALADIVARMTSTMSFLGLFLFFFHMPSMLEGGGNVPWLLILLLVAAPTVGTLLQLALSRTREFDADLDAVDLTGDPEGLASALLKLERVQGRMWEAMALPGARIPDPSILRTHPATDERVRRIRALTRSVEPFDFDHAAPISGKSFVPKIGNPRFRARGLGLWY</sequence>
<comment type="cofactor">
    <cofactor evidence="11">
        <name>Zn(2+)</name>
        <dbReference type="ChEBI" id="CHEBI:29105"/>
    </cofactor>
    <text evidence="11">Binds 1 zinc ion per subunit.</text>
</comment>
<dbReference type="RefSeq" id="WP_013654471.1">
    <property type="nucleotide sequence ID" value="NC_015259.1"/>
</dbReference>
<dbReference type="Proteomes" id="UP000008130">
    <property type="component" value="Chromosome"/>
</dbReference>
<dbReference type="PANTHER" id="PTHR43221">
    <property type="entry name" value="PROTEASE HTPX"/>
    <property type="match status" value="1"/>
</dbReference>
<keyword evidence="5" id="KW-0479">Metal-binding</keyword>
<evidence type="ECO:0000256" key="4">
    <source>
        <dbReference type="ARBA" id="ARBA00022692"/>
    </source>
</evidence>
<evidence type="ECO:0000256" key="12">
    <source>
        <dbReference type="SAM" id="Phobius"/>
    </source>
</evidence>
<dbReference type="GO" id="GO:0046872">
    <property type="term" value="F:metal ion binding"/>
    <property type="evidence" value="ECO:0007669"/>
    <property type="project" value="UniProtKB-KW"/>
</dbReference>
<evidence type="ECO:0000256" key="9">
    <source>
        <dbReference type="ARBA" id="ARBA00023049"/>
    </source>
</evidence>
<accession>F2J3M6</accession>
<dbReference type="HOGENOM" id="CLU_042266_3_2_5"/>
<dbReference type="Gene3D" id="3.30.2010.10">
    <property type="entry name" value="Metalloproteases ('zincins'), catalytic domain"/>
    <property type="match status" value="1"/>
</dbReference>
<protein>
    <submittedName>
        <fullName evidence="14">Peptidase M48 Ste24p</fullName>
    </submittedName>
</protein>
<keyword evidence="9 11" id="KW-0482">Metalloprotease</keyword>
<dbReference type="GO" id="GO:0006508">
    <property type="term" value="P:proteolysis"/>
    <property type="evidence" value="ECO:0007669"/>
    <property type="project" value="UniProtKB-KW"/>
</dbReference>
<evidence type="ECO:0000256" key="10">
    <source>
        <dbReference type="ARBA" id="ARBA00023136"/>
    </source>
</evidence>
<dbReference type="PATRIC" id="fig|991905.3.peg.3858"/>
<reference evidence="14 15" key="1">
    <citation type="journal article" date="2011" name="J. Bacteriol.">
        <title>Complete genome sequence of Polymorphum gilvum SL003B-26A1T, a crude oil-degrading bacterium from oil-polluted saline soil.</title>
        <authorList>
            <person name="Li S.G."/>
            <person name="Tang Y.Q."/>
            <person name="Nie Y."/>
            <person name="Cai M."/>
            <person name="Wu X.L."/>
        </authorList>
    </citation>
    <scope>NUCLEOTIDE SEQUENCE [LARGE SCALE GENOMIC DNA]</scope>
    <source>
        <strain evidence="15">LMG 25793 / CGMCC 1.9160 / SL003B-26A1</strain>
    </source>
</reference>
<gene>
    <name evidence="14" type="ordered locus">SL003B_3741</name>
</gene>
<comment type="subcellular location">
    <subcellularLocation>
        <location evidence="1">Cell membrane</location>
        <topology evidence="1">Multi-pass membrane protein</topology>
    </subcellularLocation>
</comment>
<dbReference type="KEGG" id="pgv:SL003B_3741"/>
<dbReference type="InterPro" id="IPR050083">
    <property type="entry name" value="HtpX_protease"/>
</dbReference>
<dbReference type="STRING" id="991905.SL003B_3741"/>
<feature type="transmembrane region" description="Helical" evidence="12">
    <location>
        <begin position="21"/>
        <end position="41"/>
    </location>
</feature>
<keyword evidence="10 12" id="KW-0472">Membrane</keyword>
<evidence type="ECO:0000256" key="11">
    <source>
        <dbReference type="RuleBase" id="RU003983"/>
    </source>
</evidence>
<evidence type="ECO:0000313" key="15">
    <source>
        <dbReference type="Proteomes" id="UP000008130"/>
    </source>
</evidence>
<keyword evidence="2" id="KW-1003">Cell membrane</keyword>
<keyword evidence="6 11" id="KW-0378">Hydrolase</keyword>
<dbReference type="GO" id="GO:0005886">
    <property type="term" value="C:plasma membrane"/>
    <property type="evidence" value="ECO:0007669"/>
    <property type="project" value="UniProtKB-SubCell"/>
</dbReference>
<keyword evidence="7 11" id="KW-0862">Zinc</keyword>
<comment type="similarity">
    <text evidence="11">Belongs to the peptidase M48 family.</text>
</comment>
<dbReference type="AlphaFoldDB" id="F2J3M6"/>
<dbReference type="eggNOG" id="COG0501">
    <property type="taxonomic scope" value="Bacteria"/>
</dbReference>
<dbReference type="Pfam" id="PF01435">
    <property type="entry name" value="Peptidase_M48"/>
    <property type="match status" value="1"/>
</dbReference>
<keyword evidence="8 12" id="KW-1133">Transmembrane helix</keyword>
<feature type="domain" description="Peptidase M48" evidence="13">
    <location>
        <begin position="87"/>
        <end position="286"/>
    </location>
</feature>
<feature type="transmembrane region" description="Helical" evidence="12">
    <location>
        <begin position="47"/>
        <end position="66"/>
    </location>
</feature>
<dbReference type="EMBL" id="CP002568">
    <property type="protein sequence ID" value="ADZ72162.1"/>
    <property type="molecule type" value="Genomic_DNA"/>
</dbReference>
<evidence type="ECO:0000256" key="3">
    <source>
        <dbReference type="ARBA" id="ARBA00022670"/>
    </source>
</evidence>
<keyword evidence="3 11" id="KW-0645">Protease</keyword>
<evidence type="ECO:0000259" key="13">
    <source>
        <dbReference type="Pfam" id="PF01435"/>
    </source>
</evidence>